<evidence type="ECO:0000313" key="2">
    <source>
        <dbReference type="Proteomes" id="UP000321577"/>
    </source>
</evidence>
<organism evidence="1 2">
    <name type="scientific">Brevifollis gellanilyticus</name>
    <dbReference type="NCBI Taxonomy" id="748831"/>
    <lineage>
        <taxon>Bacteria</taxon>
        <taxon>Pseudomonadati</taxon>
        <taxon>Verrucomicrobiota</taxon>
        <taxon>Verrucomicrobiia</taxon>
        <taxon>Verrucomicrobiales</taxon>
        <taxon>Verrucomicrobiaceae</taxon>
    </lineage>
</organism>
<dbReference type="RefSeq" id="WP_146848910.1">
    <property type="nucleotide sequence ID" value="NZ_BKAG01000003.1"/>
</dbReference>
<gene>
    <name evidence="1" type="ORF">BGE01nite_07430</name>
</gene>
<comment type="caution">
    <text evidence="1">The sequence shown here is derived from an EMBL/GenBank/DDBJ whole genome shotgun (WGS) entry which is preliminary data.</text>
</comment>
<dbReference type="EMBL" id="BKAG01000003">
    <property type="protein sequence ID" value="GEP41452.1"/>
    <property type="molecule type" value="Genomic_DNA"/>
</dbReference>
<protein>
    <submittedName>
        <fullName evidence="1">Uncharacterized protein</fullName>
    </submittedName>
</protein>
<sequence length="384" mass="42837">MEAAFHRRFILQLALGLIALLGLAVLLNRAANPYCLFATDWLPAKSKPETFTHLRLVKAMQVRHVKPQAVILGSSRAETGLSPEHAGWKARPAYNLGLSDARLYEIKSYFEFACSQAQVKQAMLLLDFTAFLPGGRNSPDFSEERLQGFSAEDYLLGLCSWDATSGSLNTLLGRQGEKSYLANGSRDVSVENARVKAKGGALRAFLAYEKRFMTAGTAPTHLDEEAQQVFRDILAVARRHSVDLRLAVAPVHARYLEMLDRCGQAALFEEWKKWITAEVEKEAVDSKQSAFPLLDFSGYNEFTTEPVPEKGLATYYLESSHFTQALGDKLLDRLFSDEAPATPGAFGFRMSSAQMEAHLTAIREARERYHRERAEELASLPQPQ</sequence>
<dbReference type="Proteomes" id="UP000321577">
    <property type="component" value="Unassembled WGS sequence"/>
</dbReference>
<evidence type="ECO:0000313" key="1">
    <source>
        <dbReference type="EMBL" id="GEP41452.1"/>
    </source>
</evidence>
<reference evidence="1 2" key="1">
    <citation type="submission" date="2019-07" db="EMBL/GenBank/DDBJ databases">
        <title>Whole genome shotgun sequence of Brevifollis gellanilyticus NBRC 108608.</title>
        <authorList>
            <person name="Hosoyama A."/>
            <person name="Uohara A."/>
            <person name="Ohji S."/>
            <person name="Ichikawa N."/>
        </authorList>
    </citation>
    <scope>NUCLEOTIDE SEQUENCE [LARGE SCALE GENOMIC DNA]</scope>
    <source>
        <strain evidence="1 2">NBRC 108608</strain>
    </source>
</reference>
<keyword evidence="2" id="KW-1185">Reference proteome</keyword>
<name>A0A512M3Z6_9BACT</name>
<dbReference type="AlphaFoldDB" id="A0A512M3Z6"/>
<accession>A0A512M3Z6</accession>
<dbReference type="OrthoDB" id="184088at2"/>
<proteinExistence type="predicted"/>